<dbReference type="EnsemblPlants" id="ONIVA08G18040.1">
    <property type="protein sequence ID" value="ONIVA08G18040.1"/>
    <property type="gene ID" value="ONIVA08G18040"/>
</dbReference>
<dbReference type="PANTHER" id="PTHR33543">
    <property type="entry name" value="METALLOTHIONEIN-LIKE PROTEIN 2A"/>
    <property type="match status" value="1"/>
</dbReference>
<evidence type="ECO:0000256" key="5">
    <source>
        <dbReference type="SAM" id="Phobius"/>
    </source>
</evidence>
<keyword evidence="2 4" id="KW-0479">Metal-binding</keyword>
<evidence type="ECO:0000313" key="7">
    <source>
        <dbReference type="Proteomes" id="UP000006591"/>
    </source>
</evidence>
<evidence type="ECO:0000256" key="3">
    <source>
        <dbReference type="ARBA" id="ARBA00022851"/>
    </source>
</evidence>
<reference evidence="6" key="2">
    <citation type="submission" date="2018-04" db="EMBL/GenBank/DDBJ databases">
        <title>OnivRS2 (Oryza nivara Reference Sequence Version 2).</title>
        <authorList>
            <person name="Zhang J."/>
            <person name="Kudrna D."/>
            <person name="Lee S."/>
            <person name="Talag J."/>
            <person name="Rajasekar S."/>
            <person name="Welchert J."/>
            <person name="Hsing Y.-I."/>
            <person name="Wing R.A."/>
        </authorList>
    </citation>
    <scope>NUCLEOTIDE SEQUENCE [LARGE SCALE GENOMIC DNA]</scope>
    <source>
        <strain evidence="6">SL10</strain>
    </source>
</reference>
<keyword evidence="3 4" id="KW-0480">Metal-thiolate cluster</keyword>
<keyword evidence="5" id="KW-0472">Membrane</keyword>
<comment type="similarity">
    <text evidence="1 4">Belongs to the metallothionein superfamily. Type 15 family.</text>
</comment>
<dbReference type="PANTHER" id="PTHR33543:SF37">
    <property type="entry name" value="METALLOTHIONEIN-LIKE PROTEIN 4B"/>
    <property type="match status" value="1"/>
</dbReference>
<keyword evidence="7" id="KW-1185">Reference proteome</keyword>
<evidence type="ECO:0000256" key="1">
    <source>
        <dbReference type="ARBA" id="ARBA00005802"/>
    </source>
</evidence>
<dbReference type="OMA" id="CFNLQLY"/>
<proteinExistence type="inferred from homology"/>
<accession>A0A0E0ICN2</accession>
<dbReference type="Proteomes" id="UP000006591">
    <property type="component" value="Chromosome 8"/>
</dbReference>
<feature type="transmembrane region" description="Helical" evidence="5">
    <location>
        <begin position="36"/>
        <end position="61"/>
    </location>
</feature>
<dbReference type="Pfam" id="PF01439">
    <property type="entry name" value="Metallothio_2"/>
    <property type="match status" value="1"/>
</dbReference>
<reference evidence="6" key="1">
    <citation type="submission" date="2015-04" db="UniProtKB">
        <authorList>
            <consortium name="EnsemblPlants"/>
        </authorList>
    </citation>
    <scope>IDENTIFICATION</scope>
    <source>
        <strain evidence="6">SL10</strain>
    </source>
</reference>
<protein>
    <recommendedName>
        <fullName evidence="4">Metallothionein-like protein</fullName>
    </recommendedName>
</protein>
<dbReference type="AlphaFoldDB" id="A0A0E0ICN2"/>
<comment type="function">
    <text evidence="4">Metallothioneins have a high content of cysteine residues that bind various heavy metals.</text>
</comment>
<keyword evidence="5" id="KW-0812">Transmembrane</keyword>
<dbReference type="GO" id="GO:0046872">
    <property type="term" value="F:metal ion binding"/>
    <property type="evidence" value="ECO:0007669"/>
    <property type="project" value="UniProtKB-UniRule"/>
</dbReference>
<dbReference type="Gramene" id="ONIVA08G18040.1">
    <property type="protein sequence ID" value="ONIVA08G18040.1"/>
    <property type="gene ID" value="ONIVA08G18040"/>
</dbReference>
<organism evidence="6">
    <name type="scientific">Oryza nivara</name>
    <name type="common">Indian wild rice</name>
    <name type="synonym">Oryza sativa f. spontanea</name>
    <dbReference type="NCBI Taxonomy" id="4536"/>
    <lineage>
        <taxon>Eukaryota</taxon>
        <taxon>Viridiplantae</taxon>
        <taxon>Streptophyta</taxon>
        <taxon>Embryophyta</taxon>
        <taxon>Tracheophyta</taxon>
        <taxon>Spermatophyta</taxon>
        <taxon>Magnoliopsida</taxon>
        <taxon>Liliopsida</taxon>
        <taxon>Poales</taxon>
        <taxon>Poaceae</taxon>
        <taxon>BOP clade</taxon>
        <taxon>Oryzoideae</taxon>
        <taxon>Oryzeae</taxon>
        <taxon>Oryzinae</taxon>
        <taxon>Oryza</taxon>
    </lineage>
</organism>
<evidence type="ECO:0000313" key="6">
    <source>
        <dbReference type="EnsemblPlants" id="ONIVA08G18040.1"/>
    </source>
</evidence>
<dbReference type="InterPro" id="IPR000347">
    <property type="entry name" value="Metalthion_15p"/>
</dbReference>
<name>A0A0E0ICN2_ORYNI</name>
<feature type="transmembrane region" description="Helical" evidence="5">
    <location>
        <begin position="6"/>
        <end position="24"/>
    </location>
</feature>
<keyword evidence="5" id="KW-1133">Transmembrane helix</keyword>
<sequence length="196" mass="21313">MSTLVGVVFLLEGIITLLSPFLRVKTLFRFSDGRCLRFNAIFLLGDFVLKTLPYVVCGLFIRSRSCSFELGNDDLCFNLQLYCCKFLLSISHFIQLHKFLKSLQETQKFKMSCGGSCNCGSCGCGGGCGKMYPDLAEKITTTTTTATTVLGVAPEKGHFEVMVGKAAESGEAAHGCSCGSSCKGSKLCFQRWVSLD</sequence>
<evidence type="ECO:0000256" key="2">
    <source>
        <dbReference type="ARBA" id="ARBA00022723"/>
    </source>
</evidence>
<evidence type="ECO:0000256" key="4">
    <source>
        <dbReference type="RuleBase" id="RU369052"/>
    </source>
</evidence>